<name>A0A1R2AT09_9CILI</name>
<gene>
    <name evidence="2" type="ORF">SteCoe_35178</name>
</gene>
<proteinExistence type="predicted"/>
<dbReference type="Proteomes" id="UP000187209">
    <property type="component" value="Unassembled WGS sequence"/>
</dbReference>
<keyword evidence="3" id="KW-1185">Reference proteome</keyword>
<feature type="coiled-coil region" evidence="1">
    <location>
        <begin position="113"/>
        <end position="140"/>
    </location>
</feature>
<reference evidence="2 3" key="1">
    <citation type="submission" date="2016-11" db="EMBL/GenBank/DDBJ databases">
        <title>The macronuclear genome of Stentor coeruleus: a giant cell with tiny introns.</title>
        <authorList>
            <person name="Slabodnick M."/>
            <person name="Ruby J.G."/>
            <person name="Reiff S.B."/>
            <person name="Swart E.C."/>
            <person name="Gosai S."/>
            <person name="Prabakaran S."/>
            <person name="Witkowska E."/>
            <person name="Larue G.E."/>
            <person name="Fisher S."/>
            <person name="Freeman R.M."/>
            <person name="Gunawardena J."/>
            <person name="Chu W."/>
            <person name="Stover N.A."/>
            <person name="Gregory B.D."/>
            <person name="Nowacki M."/>
            <person name="Derisi J."/>
            <person name="Roy S.W."/>
            <person name="Marshall W.F."/>
            <person name="Sood P."/>
        </authorList>
    </citation>
    <scope>NUCLEOTIDE SEQUENCE [LARGE SCALE GENOMIC DNA]</scope>
    <source>
        <strain evidence="2">WM001</strain>
    </source>
</reference>
<accession>A0A1R2AT09</accession>
<evidence type="ECO:0000256" key="1">
    <source>
        <dbReference type="SAM" id="Coils"/>
    </source>
</evidence>
<evidence type="ECO:0000313" key="2">
    <source>
        <dbReference type="EMBL" id="OMJ67612.1"/>
    </source>
</evidence>
<protein>
    <submittedName>
        <fullName evidence="2">Uncharacterized protein</fullName>
    </submittedName>
</protein>
<dbReference type="EMBL" id="MPUH01001466">
    <property type="protein sequence ID" value="OMJ67612.1"/>
    <property type="molecule type" value="Genomic_DNA"/>
</dbReference>
<evidence type="ECO:0000313" key="3">
    <source>
        <dbReference type="Proteomes" id="UP000187209"/>
    </source>
</evidence>
<comment type="caution">
    <text evidence="2">The sequence shown here is derived from an EMBL/GenBank/DDBJ whole genome shotgun (WGS) entry which is preliminary data.</text>
</comment>
<keyword evidence="1" id="KW-0175">Coiled coil</keyword>
<dbReference type="AlphaFoldDB" id="A0A1R2AT09"/>
<sequence length="144" mass="16565">MGNTPEKPSEIVTVEIKDKVPKEDPIAKLISNIDCDMPALNKFNLHTSSFEEISDYLTSIYKFKINELLRAQNKTLKKTEDTETLSRTVLEDNIERFALIASQLKKSQVREELGVIKQDLEQTRIDLNEIEAKIQELTNKIPDF</sequence>
<organism evidence="2 3">
    <name type="scientific">Stentor coeruleus</name>
    <dbReference type="NCBI Taxonomy" id="5963"/>
    <lineage>
        <taxon>Eukaryota</taxon>
        <taxon>Sar</taxon>
        <taxon>Alveolata</taxon>
        <taxon>Ciliophora</taxon>
        <taxon>Postciliodesmatophora</taxon>
        <taxon>Heterotrichea</taxon>
        <taxon>Heterotrichida</taxon>
        <taxon>Stentoridae</taxon>
        <taxon>Stentor</taxon>
    </lineage>
</organism>